<evidence type="ECO:0000313" key="1">
    <source>
        <dbReference type="EMBL" id="KAJ3576509.1"/>
    </source>
</evidence>
<name>A0AAD5W293_9AGAR</name>
<dbReference type="Proteomes" id="UP001213000">
    <property type="component" value="Unassembled WGS sequence"/>
</dbReference>
<organism evidence="1 2">
    <name type="scientific">Leucocoprinus birnbaumii</name>
    <dbReference type="NCBI Taxonomy" id="56174"/>
    <lineage>
        <taxon>Eukaryota</taxon>
        <taxon>Fungi</taxon>
        <taxon>Dikarya</taxon>
        <taxon>Basidiomycota</taxon>
        <taxon>Agaricomycotina</taxon>
        <taxon>Agaricomycetes</taxon>
        <taxon>Agaricomycetidae</taxon>
        <taxon>Agaricales</taxon>
        <taxon>Agaricineae</taxon>
        <taxon>Agaricaceae</taxon>
        <taxon>Leucocoprinus</taxon>
    </lineage>
</organism>
<reference evidence="1" key="1">
    <citation type="submission" date="2022-07" db="EMBL/GenBank/DDBJ databases">
        <title>Genome Sequence of Leucocoprinus birnbaumii.</title>
        <authorList>
            <person name="Buettner E."/>
        </authorList>
    </citation>
    <scope>NUCLEOTIDE SEQUENCE</scope>
    <source>
        <strain evidence="1">VT141</strain>
    </source>
</reference>
<sequence length="145" mass="16366">MFSLRRIPQGLVLCVFAIWIHNYLHSYSWHVIRNQSLDPDGSTTTAMSDKLVDWLRDSLTPLYQIGVDSTEDNLSTRIDNIIEEGARIIHNHELIDKAKFIEGLRVASAAVSKADVEWKEIMSTSGQTSGGEKVNSNRLLRSCYS</sequence>
<evidence type="ECO:0000313" key="2">
    <source>
        <dbReference type="Proteomes" id="UP001213000"/>
    </source>
</evidence>
<protein>
    <submittedName>
        <fullName evidence="1">Uncharacterized protein</fullName>
    </submittedName>
</protein>
<dbReference type="EMBL" id="JANIEX010000010">
    <property type="protein sequence ID" value="KAJ3576509.1"/>
    <property type="molecule type" value="Genomic_DNA"/>
</dbReference>
<dbReference type="AlphaFoldDB" id="A0AAD5W293"/>
<accession>A0AAD5W293</accession>
<comment type="caution">
    <text evidence="1">The sequence shown here is derived from an EMBL/GenBank/DDBJ whole genome shotgun (WGS) entry which is preliminary data.</text>
</comment>
<proteinExistence type="predicted"/>
<keyword evidence="2" id="KW-1185">Reference proteome</keyword>
<gene>
    <name evidence="1" type="ORF">NP233_g373</name>
</gene>